<dbReference type="EMBL" id="AYSA01000333">
    <property type="protein sequence ID" value="ESZ93264.1"/>
    <property type="molecule type" value="Genomic_DNA"/>
</dbReference>
<dbReference type="SUPFAM" id="SSF52540">
    <property type="entry name" value="P-loop containing nucleoside triphosphate hydrolases"/>
    <property type="match status" value="1"/>
</dbReference>
<feature type="domain" description="NACHT-NTPase and P-loop NTPases N-terminal" evidence="1">
    <location>
        <begin position="11"/>
        <end position="136"/>
    </location>
</feature>
<proteinExistence type="predicted"/>
<dbReference type="InterPro" id="IPR031352">
    <property type="entry name" value="SesA"/>
</dbReference>
<organism evidence="2 3">
    <name type="scientific">Sclerotinia borealis (strain F-4128)</name>
    <dbReference type="NCBI Taxonomy" id="1432307"/>
    <lineage>
        <taxon>Eukaryota</taxon>
        <taxon>Fungi</taxon>
        <taxon>Dikarya</taxon>
        <taxon>Ascomycota</taxon>
        <taxon>Pezizomycotina</taxon>
        <taxon>Leotiomycetes</taxon>
        <taxon>Helotiales</taxon>
        <taxon>Sclerotiniaceae</taxon>
        <taxon>Sclerotinia</taxon>
    </lineage>
</organism>
<comment type="caution">
    <text evidence="2">The sequence shown here is derived from an EMBL/GenBank/DDBJ whole genome shotgun (WGS) entry which is preliminary data.</text>
</comment>
<dbReference type="OrthoDB" id="341259at2759"/>
<dbReference type="InterPro" id="IPR027417">
    <property type="entry name" value="P-loop_NTPase"/>
</dbReference>
<dbReference type="HOGENOM" id="CLU_1215397_0_0_1"/>
<dbReference type="Pfam" id="PF17107">
    <property type="entry name" value="SesA"/>
    <property type="match status" value="1"/>
</dbReference>
<keyword evidence="3" id="KW-1185">Reference proteome</keyword>
<name>W9CEP6_SCLBF</name>
<dbReference type="Gene3D" id="3.40.50.300">
    <property type="entry name" value="P-loop containing nucleotide triphosphate hydrolases"/>
    <property type="match status" value="1"/>
</dbReference>
<evidence type="ECO:0000313" key="3">
    <source>
        <dbReference type="Proteomes" id="UP000019487"/>
    </source>
</evidence>
<reference evidence="2 3" key="1">
    <citation type="journal article" date="2014" name="Genome Announc.">
        <title>Draft genome sequence of Sclerotinia borealis, a psychrophilic plant pathogenic fungus.</title>
        <authorList>
            <person name="Mardanov A.V."/>
            <person name="Beletsky A.V."/>
            <person name="Kadnikov V.V."/>
            <person name="Ignatov A.N."/>
            <person name="Ravin N.V."/>
        </authorList>
    </citation>
    <scope>NUCLEOTIDE SEQUENCE [LARGE SCALE GENOMIC DNA]</scope>
    <source>
        <strain evidence="3">F-4157</strain>
    </source>
</reference>
<protein>
    <submittedName>
        <fullName evidence="2">Ankyrin 2,3/unc44</fullName>
    </submittedName>
</protein>
<gene>
    <name evidence="2" type="ORF">SBOR_6364</name>
</gene>
<sequence length="228" mass="25556">MDPLTAIGLASAVIQFIDFGLKIAARLNDLNRSNSSQIPKSLQAISTQLPLLVSSLGRMKTHSQINHLDFDSKCILRGVVAGCTAQIEKIEDIIDKISAVPGDAFKVKIRKVFVGLRCDEKVWEIERNLQTYISVLVLHHVVDATAAMPLIVEDSFSDVREKRVVPFVERPDLIKELEDFFYKTTRSQAQEPTFVLVHGNKGVGKTQLVLKYCHQAHALGQFQTVFWI</sequence>
<dbReference type="AlphaFoldDB" id="W9CEP6"/>
<accession>W9CEP6</accession>
<dbReference type="STRING" id="1432307.W9CEP6"/>
<dbReference type="Proteomes" id="UP000019487">
    <property type="component" value="Unassembled WGS sequence"/>
</dbReference>
<evidence type="ECO:0000259" key="1">
    <source>
        <dbReference type="Pfam" id="PF17107"/>
    </source>
</evidence>
<evidence type="ECO:0000313" key="2">
    <source>
        <dbReference type="EMBL" id="ESZ93264.1"/>
    </source>
</evidence>